<name>A0A7L5A0S7_9BACT</name>
<dbReference type="AlphaFoldDB" id="A0A7L5A0S7"/>
<protein>
    <submittedName>
        <fullName evidence="1">Uncharacterized protein</fullName>
    </submittedName>
</protein>
<keyword evidence="2" id="KW-1185">Reference proteome</keyword>
<reference evidence="1 2" key="1">
    <citation type="submission" date="2019-09" db="EMBL/GenBank/DDBJ databases">
        <title>Genome sequence of Hymenobacter sp. M3.</title>
        <authorList>
            <person name="Srinivasan S."/>
        </authorList>
    </citation>
    <scope>NUCLEOTIDE SEQUENCE [LARGE SCALE GENOMIC DNA]</scope>
    <source>
        <strain evidence="1 2">M3</strain>
    </source>
</reference>
<accession>A0A7L5A0S7</accession>
<gene>
    <name evidence="1" type="ORF">F0P96_12710</name>
</gene>
<evidence type="ECO:0000313" key="2">
    <source>
        <dbReference type="Proteomes" id="UP000326380"/>
    </source>
</evidence>
<evidence type="ECO:0000313" key="1">
    <source>
        <dbReference type="EMBL" id="KAA9332333.1"/>
    </source>
</evidence>
<proteinExistence type="predicted"/>
<dbReference type="EMBL" id="VTWU01000004">
    <property type="protein sequence ID" value="KAA9332333.1"/>
    <property type="molecule type" value="Genomic_DNA"/>
</dbReference>
<dbReference type="Proteomes" id="UP000326380">
    <property type="component" value="Unassembled WGS sequence"/>
</dbReference>
<comment type="caution">
    <text evidence="1">The sequence shown here is derived from an EMBL/GenBank/DDBJ whole genome shotgun (WGS) entry which is preliminary data.</text>
</comment>
<sequence length="233" mass="25379">MPAYQSYFDHFFATLPISRVNFKALGTATLASLRQAQLGADFTAHETALQAALAGFDENLTDAGESTSGGTAAYRAARKQWLAFVDDTMKDHVTPKLRKLPVYADFKQYQKSKLAGLTQAELLLEAKKLLALYEQHAAALGHATLPAEAQAAYRQLAATTEARTTADAAIDQARVALSADWLALARALRRLKAQLELRFDDAEQVYRFFDFGKVQKGSSARRAAKQPSVAPGA</sequence>
<organism evidence="1 2">
    <name type="scientific">Hymenobacter busanensis</name>
    <dbReference type="NCBI Taxonomy" id="2607656"/>
    <lineage>
        <taxon>Bacteria</taxon>
        <taxon>Pseudomonadati</taxon>
        <taxon>Bacteroidota</taxon>
        <taxon>Cytophagia</taxon>
        <taxon>Cytophagales</taxon>
        <taxon>Hymenobacteraceae</taxon>
        <taxon>Hymenobacter</taxon>
    </lineage>
</organism>
<dbReference type="RefSeq" id="WP_151079274.1">
    <property type="nucleotide sequence ID" value="NZ_CP047647.1"/>
</dbReference>